<keyword evidence="1" id="KW-0472">Membrane</keyword>
<name>A0A1N7C459_9BACI</name>
<dbReference type="RefSeq" id="WP_045850798.1">
    <property type="nucleotide sequence ID" value="NZ_FTLX01000011.1"/>
</dbReference>
<feature type="transmembrane region" description="Helical" evidence="1">
    <location>
        <begin position="12"/>
        <end position="37"/>
    </location>
</feature>
<reference evidence="5" key="2">
    <citation type="submission" date="2017-03" db="EMBL/GenBank/DDBJ databases">
        <title>Bacillus sp. V-88(T) DSM27956, whole genome shotgun sequencing project.</title>
        <authorList>
            <person name="Dastager S.G."/>
            <person name="Neurgaonkar P.S."/>
            <person name="Dharne M.S."/>
        </authorList>
    </citation>
    <scope>NUCLEOTIDE SEQUENCE [LARGE SCALE GENOMIC DNA]</scope>
    <source>
        <strain evidence="5">DSM 25145</strain>
    </source>
</reference>
<gene>
    <name evidence="2" type="ORF">B1B05_17315</name>
    <name evidence="3" type="ORF">SAMN05443094_11160</name>
</gene>
<evidence type="ECO:0000313" key="2">
    <source>
        <dbReference type="EMBL" id="OXS74232.1"/>
    </source>
</evidence>
<dbReference type="EMBL" id="MWSK01000011">
    <property type="protein sequence ID" value="OXS74232.1"/>
    <property type="molecule type" value="Genomic_DNA"/>
</dbReference>
<evidence type="ECO:0000313" key="5">
    <source>
        <dbReference type="Proteomes" id="UP000215545"/>
    </source>
</evidence>
<dbReference type="Proteomes" id="UP000186385">
    <property type="component" value="Unassembled WGS sequence"/>
</dbReference>
<keyword evidence="1" id="KW-1133">Transmembrane helix</keyword>
<evidence type="ECO:0000256" key="1">
    <source>
        <dbReference type="SAM" id="Phobius"/>
    </source>
</evidence>
<organism evidence="3 4">
    <name type="scientific">Domibacillus enclensis</name>
    <dbReference type="NCBI Taxonomy" id="1017273"/>
    <lineage>
        <taxon>Bacteria</taxon>
        <taxon>Bacillati</taxon>
        <taxon>Bacillota</taxon>
        <taxon>Bacilli</taxon>
        <taxon>Bacillales</taxon>
        <taxon>Bacillaceae</taxon>
        <taxon>Domibacillus</taxon>
    </lineage>
</organism>
<keyword evidence="1" id="KW-0812">Transmembrane</keyword>
<feature type="transmembrane region" description="Helical" evidence="1">
    <location>
        <begin position="169"/>
        <end position="188"/>
    </location>
</feature>
<dbReference type="AlphaFoldDB" id="A0A1N7C459"/>
<evidence type="ECO:0000313" key="3">
    <source>
        <dbReference type="EMBL" id="SIR58368.1"/>
    </source>
</evidence>
<dbReference type="Proteomes" id="UP000215545">
    <property type="component" value="Unassembled WGS sequence"/>
</dbReference>
<reference evidence="3 4" key="1">
    <citation type="submission" date="2017-01" db="EMBL/GenBank/DDBJ databases">
        <authorList>
            <person name="Mah S.A."/>
            <person name="Swanson W.J."/>
            <person name="Moy G.W."/>
            <person name="Vacquier V.D."/>
        </authorList>
    </citation>
    <scope>NUCLEOTIDE SEQUENCE [LARGE SCALE GENOMIC DNA]</scope>
    <source>
        <strain evidence="3 4">NIO-1016</strain>
    </source>
</reference>
<protein>
    <submittedName>
        <fullName evidence="3">Uncharacterized protein</fullName>
    </submittedName>
</protein>
<evidence type="ECO:0000313" key="4">
    <source>
        <dbReference type="Proteomes" id="UP000186385"/>
    </source>
</evidence>
<sequence length="444" mass="51597">MRDIYKWKKVFAWLVASIILLNLHTLLDIFYRIGIIPGETLLFINRFFISSNEEFELFSGILLGVTGGVISLIGLIAIFVSLNSQHKIQKCREIYWECIDIMQEKKPVLEMSDILNKKFRKYANIYESAKDFDKSIVFGSKTGIIIVLIVWACLIGIRTDLAPENKIMLNIFLIPIFVVILIFHRILGSLNDLSIIGKLNSTPNLLTINRDDDFRNILLAANVVFDFYSTSTKSSIEIADNYYQGLQSYDSGKLVAKLNIPLNRFRIYLKRVFIHDEESDETTDNYQIQENCFAEIDINEKEHSEKIDSWLDQSAVLNMEIIEFKQWDSLLNEYDNLLIPYANSRGITVEHFKEKVNQGSIEQHIVFDYDSKVVFIPKNIRRVHLDFEVRPIPIEEHEKLDKEPSESEQNKLVQVDRKNTILIKTVVDLQHSEVKCICAQDLFW</sequence>
<accession>A0A1N7C459</accession>
<feature type="transmembrane region" description="Helical" evidence="1">
    <location>
        <begin position="57"/>
        <end position="82"/>
    </location>
</feature>
<proteinExistence type="predicted"/>
<reference evidence="2" key="3">
    <citation type="submission" date="2017-03" db="EMBL/GenBank/DDBJ databases">
        <authorList>
            <person name="Dastager S.G."/>
            <person name="Neurgaonkar P.S."/>
            <person name="Dharne M.S."/>
        </authorList>
    </citation>
    <scope>NUCLEOTIDE SEQUENCE</scope>
    <source>
        <strain evidence="2">DSM 25145</strain>
    </source>
</reference>
<dbReference type="OrthoDB" id="2942458at2"/>
<feature type="transmembrane region" description="Helical" evidence="1">
    <location>
        <begin position="136"/>
        <end position="157"/>
    </location>
</feature>
<dbReference type="EMBL" id="FTLX01000011">
    <property type="protein sequence ID" value="SIR58368.1"/>
    <property type="molecule type" value="Genomic_DNA"/>
</dbReference>
<keyword evidence="5" id="KW-1185">Reference proteome</keyword>